<dbReference type="Gene3D" id="1.10.150.130">
    <property type="match status" value="1"/>
</dbReference>
<dbReference type="SUPFAM" id="SSF56349">
    <property type="entry name" value="DNA breaking-rejoining enzymes"/>
    <property type="match status" value="1"/>
</dbReference>
<evidence type="ECO:0000256" key="3">
    <source>
        <dbReference type="ARBA" id="ARBA00023172"/>
    </source>
</evidence>
<dbReference type="Gene3D" id="1.10.443.10">
    <property type="entry name" value="Intergrase catalytic core"/>
    <property type="match status" value="1"/>
</dbReference>
<dbReference type="GO" id="GO:0003677">
    <property type="term" value="F:DNA binding"/>
    <property type="evidence" value="ECO:0007669"/>
    <property type="project" value="UniProtKB-UniRule"/>
</dbReference>
<dbReference type="Pfam" id="PF00589">
    <property type="entry name" value="Phage_integrase"/>
    <property type="match status" value="1"/>
</dbReference>
<evidence type="ECO:0000256" key="2">
    <source>
        <dbReference type="ARBA" id="ARBA00023125"/>
    </source>
</evidence>
<dbReference type="PANTHER" id="PTHR30349">
    <property type="entry name" value="PHAGE INTEGRASE-RELATED"/>
    <property type="match status" value="1"/>
</dbReference>
<protein>
    <submittedName>
        <fullName evidence="8">Phage integrase, site-specific tyrosine recombinase</fullName>
    </submittedName>
</protein>
<dbReference type="PROSITE" id="PS51900">
    <property type="entry name" value="CB"/>
    <property type="match status" value="1"/>
</dbReference>
<dbReference type="PANTHER" id="PTHR30349:SF91">
    <property type="entry name" value="INTA PROTEIN"/>
    <property type="match status" value="1"/>
</dbReference>
<keyword evidence="1" id="KW-0229">DNA integration</keyword>
<dbReference type="InterPro" id="IPR011010">
    <property type="entry name" value="DNA_brk_join_enz"/>
</dbReference>
<dbReference type="GO" id="GO:0015074">
    <property type="term" value="P:DNA integration"/>
    <property type="evidence" value="ECO:0007669"/>
    <property type="project" value="UniProtKB-KW"/>
</dbReference>
<evidence type="ECO:0000259" key="6">
    <source>
        <dbReference type="PROSITE" id="PS51898"/>
    </source>
</evidence>
<dbReference type="InterPro" id="IPR002104">
    <property type="entry name" value="Integrase_catalytic"/>
</dbReference>
<dbReference type="CDD" id="cd01189">
    <property type="entry name" value="INT_ICEBs1_C_like"/>
    <property type="match status" value="1"/>
</dbReference>
<keyword evidence="2 4" id="KW-0238">DNA-binding</keyword>
<accession>A0A6J4LQR5</accession>
<gene>
    <name evidence="8" type="ORF">AVDCRST_MAG93-6571</name>
</gene>
<dbReference type="InterPro" id="IPR044068">
    <property type="entry name" value="CB"/>
</dbReference>
<dbReference type="PROSITE" id="PS51898">
    <property type="entry name" value="TYR_RECOMBINASE"/>
    <property type="match status" value="1"/>
</dbReference>
<sequence>MANKKQQGNGSGTIYPRKNKGGKITSYQGSYFTSDGKRRYVSARTKTECREKLRQAMSDADQGFVFDAGSQTVGEYMTRWLEDFAKADLAPRTYHNYKLQLREHIVPAFGTMKLSKLDTPNIQSMYAAKLRGGLKPSSVKYIHAVLHRGLAKAVDLRLIPRNPAASANPPKARQEEIEPLGSDEARKFLEAARGEKFEPLYILCLTCGLRMGEALGLKWSDLDLEAGTLRVNRQLQRMREGGGLVFSEPKNASRRTIDLPQKTLEALRVHRKNQLEEKSGVRSYQDSGLVFATCKGTPLDAQNIVNRHFKPLLNLAGLPSLRWHDLRHTCATLLLGRGVHPKLVQHLLGHASISMTLDRYSHWIPSMGRYAADGMDEALG</sequence>
<organism evidence="8">
    <name type="scientific">uncultured Chloroflexia bacterium</name>
    <dbReference type="NCBI Taxonomy" id="1672391"/>
    <lineage>
        <taxon>Bacteria</taxon>
        <taxon>Bacillati</taxon>
        <taxon>Chloroflexota</taxon>
        <taxon>Chloroflexia</taxon>
        <taxon>environmental samples</taxon>
    </lineage>
</organism>
<name>A0A6J4LQR5_9CHLR</name>
<dbReference type="GO" id="GO:0006310">
    <property type="term" value="P:DNA recombination"/>
    <property type="evidence" value="ECO:0007669"/>
    <property type="project" value="UniProtKB-KW"/>
</dbReference>
<keyword evidence="3" id="KW-0233">DNA recombination</keyword>
<proteinExistence type="predicted"/>
<feature type="region of interest" description="Disordered" evidence="5">
    <location>
        <begin position="1"/>
        <end position="22"/>
    </location>
</feature>
<feature type="domain" description="Core-binding (CB)" evidence="7">
    <location>
        <begin position="71"/>
        <end position="154"/>
    </location>
</feature>
<dbReference type="InterPro" id="IPR013762">
    <property type="entry name" value="Integrase-like_cat_sf"/>
</dbReference>
<evidence type="ECO:0000313" key="8">
    <source>
        <dbReference type="EMBL" id="CAA9339514.1"/>
    </source>
</evidence>
<dbReference type="InterPro" id="IPR050090">
    <property type="entry name" value="Tyrosine_recombinase_XerCD"/>
</dbReference>
<dbReference type="Pfam" id="PF14659">
    <property type="entry name" value="Phage_int_SAM_3"/>
    <property type="match status" value="1"/>
</dbReference>
<dbReference type="InterPro" id="IPR004107">
    <property type="entry name" value="Integrase_SAM-like_N"/>
</dbReference>
<evidence type="ECO:0000256" key="1">
    <source>
        <dbReference type="ARBA" id="ARBA00022908"/>
    </source>
</evidence>
<evidence type="ECO:0000259" key="7">
    <source>
        <dbReference type="PROSITE" id="PS51900"/>
    </source>
</evidence>
<dbReference type="AlphaFoldDB" id="A0A6J4LQR5"/>
<evidence type="ECO:0000256" key="5">
    <source>
        <dbReference type="SAM" id="MobiDB-lite"/>
    </source>
</evidence>
<feature type="domain" description="Tyr recombinase" evidence="6">
    <location>
        <begin position="175"/>
        <end position="373"/>
    </location>
</feature>
<dbReference type="EMBL" id="CADCTR010002215">
    <property type="protein sequence ID" value="CAA9339514.1"/>
    <property type="molecule type" value="Genomic_DNA"/>
</dbReference>
<dbReference type="InterPro" id="IPR010998">
    <property type="entry name" value="Integrase_recombinase_N"/>
</dbReference>
<reference evidence="8" key="1">
    <citation type="submission" date="2020-02" db="EMBL/GenBank/DDBJ databases">
        <authorList>
            <person name="Meier V. D."/>
        </authorList>
    </citation>
    <scope>NUCLEOTIDE SEQUENCE</scope>
    <source>
        <strain evidence="8">AVDCRST_MAG93</strain>
    </source>
</reference>
<evidence type="ECO:0000256" key="4">
    <source>
        <dbReference type="PROSITE-ProRule" id="PRU01248"/>
    </source>
</evidence>